<name>A0A9D2PJX2_9FIRM</name>
<reference evidence="5" key="2">
    <citation type="submission" date="2021-04" db="EMBL/GenBank/DDBJ databases">
        <authorList>
            <person name="Gilroy R."/>
        </authorList>
    </citation>
    <scope>NUCLEOTIDE SEQUENCE</scope>
    <source>
        <strain evidence="5">ChiBcec2-3848</strain>
    </source>
</reference>
<dbReference type="GO" id="GO:0003700">
    <property type="term" value="F:DNA-binding transcription factor activity"/>
    <property type="evidence" value="ECO:0007669"/>
    <property type="project" value="InterPro"/>
</dbReference>
<dbReference type="SMART" id="SM00342">
    <property type="entry name" value="HTH_ARAC"/>
    <property type="match status" value="1"/>
</dbReference>
<dbReference type="PROSITE" id="PS00041">
    <property type="entry name" value="HTH_ARAC_FAMILY_1"/>
    <property type="match status" value="1"/>
</dbReference>
<accession>A0A9D2PJX2</accession>
<dbReference type="PRINTS" id="PR00032">
    <property type="entry name" value="HTHARAC"/>
</dbReference>
<dbReference type="AlphaFoldDB" id="A0A9D2PJX2"/>
<protein>
    <submittedName>
        <fullName evidence="5">AraC family transcriptional regulator</fullName>
    </submittedName>
</protein>
<dbReference type="InterPro" id="IPR014710">
    <property type="entry name" value="RmlC-like_jellyroll"/>
</dbReference>
<dbReference type="PANTHER" id="PTHR43280">
    <property type="entry name" value="ARAC-FAMILY TRANSCRIPTIONAL REGULATOR"/>
    <property type="match status" value="1"/>
</dbReference>
<evidence type="ECO:0000256" key="1">
    <source>
        <dbReference type="ARBA" id="ARBA00023015"/>
    </source>
</evidence>
<keyword evidence="2" id="KW-0238">DNA-binding</keyword>
<dbReference type="Pfam" id="PF02311">
    <property type="entry name" value="AraC_binding"/>
    <property type="match status" value="1"/>
</dbReference>
<feature type="domain" description="HTH araC/xylS-type" evidence="4">
    <location>
        <begin position="185"/>
        <end position="286"/>
    </location>
</feature>
<gene>
    <name evidence="5" type="ORF">H9753_02140</name>
</gene>
<dbReference type="InterPro" id="IPR018062">
    <property type="entry name" value="HTH_AraC-typ_CS"/>
</dbReference>
<proteinExistence type="predicted"/>
<dbReference type="InterPro" id="IPR037923">
    <property type="entry name" value="HTH-like"/>
</dbReference>
<dbReference type="Gene3D" id="1.10.10.60">
    <property type="entry name" value="Homeodomain-like"/>
    <property type="match status" value="2"/>
</dbReference>
<keyword evidence="3" id="KW-0804">Transcription</keyword>
<dbReference type="SUPFAM" id="SSF51215">
    <property type="entry name" value="Regulatory protein AraC"/>
    <property type="match status" value="1"/>
</dbReference>
<comment type="caution">
    <text evidence="5">The sequence shown here is derived from an EMBL/GenBank/DDBJ whole genome shotgun (WGS) entry which is preliminary data.</text>
</comment>
<evidence type="ECO:0000313" key="6">
    <source>
        <dbReference type="Proteomes" id="UP000823886"/>
    </source>
</evidence>
<evidence type="ECO:0000256" key="2">
    <source>
        <dbReference type="ARBA" id="ARBA00023125"/>
    </source>
</evidence>
<dbReference type="InterPro" id="IPR003313">
    <property type="entry name" value="AraC-bd"/>
</dbReference>
<organism evidence="5 6">
    <name type="scientific">Candidatus Blautia merdavium</name>
    <dbReference type="NCBI Taxonomy" id="2838494"/>
    <lineage>
        <taxon>Bacteria</taxon>
        <taxon>Bacillati</taxon>
        <taxon>Bacillota</taxon>
        <taxon>Clostridia</taxon>
        <taxon>Lachnospirales</taxon>
        <taxon>Lachnospiraceae</taxon>
        <taxon>Blautia</taxon>
    </lineage>
</organism>
<dbReference type="GO" id="GO:0043565">
    <property type="term" value="F:sequence-specific DNA binding"/>
    <property type="evidence" value="ECO:0007669"/>
    <property type="project" value="InterPro"/>
</dbReference>
<dbReference type="Gene3D" id="2.60.120.10">
    <property type="entry name" value="Jelly Rolls"/>
    <property type="match status" value="1"/>
</dbReference>
<reference evidence="5" key="1">
    <citation type="journal article" date="2021" name="PeerJ">
        <title>Extensive microbial diversity within the chicken gut microbiome revealed by metagenomics and culture.</title>
        <authorList>
            <person name="Gilroy R."/>
            <person name="Ravi A."/>
            <person name="Getino M."/>
            <person name="Pursley I."/>
            <person name="Horton D.L."/>
            <person name="Alikhan N.F."/>
            <person name="Baker D."/>
            <person name="Gharbi K."/>
            <person name="Hall N."/>
            <person name="Watson M."/>
            <person name="Adriaenssens E.M."/>
            <person name="Foster-Nyarko E."/>
            <person name="Jarju S."/>
            <person name="Secka A."/>
            <person name="Antonio M."/>
            <person name="Oren A."/>
            <person name="Chaudhuri R.R."/>
            <person name="La Ragione R."/>
            <person name="Hildebrand F."/>
            <person name="Pallen M.J."/>
        </authorList>
    </citation>
    <scope>NUCLEOTIDE SEQUENCE</scope>
    <source>
        <strain evidence="5">ChiBcec2-3848</strain>
    </source>
</reference>
<dbReference type="InterPro" id="IPR018060">
    <property type="entry name" value="HTH_AraC"/>
</dbReference>
<dbReference type="InterPro" id="IPR020449">
    <property type="entry name" value="Tscrpt_reg_AraC-type_HTH"/>
</dbReference>
<sequence>MGKLEPFSALYQNLNIRFSVENTPVQVLTFAAARPVRKVPLHSHGPGCYELHYILSGKGTVSINGISYEMAPDTFYLAGPHSEHMEISAPQDPMTEYCVYYKVDPAPAPAASLLSAFLPIRAWVEQDHGRILPLFTAVSRELREQLPGCEEQLSALLKLLFLSLARICLQKDHLRQRRTKDHPADRSSVIAEDYFLYEYKTASLNELSQRLGFSPRQTERFLKDCYGKTFRQKRTEARMSNASMLLMDPRLSITAVSEELGYSSVEHFSNAFRQYYRINPRNFRKKHLQFPESLV</sequence>
<dbReference type="Proteomes" id="UP000823886">
    <property type="component" value="Unassembled WGS sequence"/>
</dbReference>
<dbReference type="SUPFAM" id="SSF46689">
    <property type="entry name" value="Homeodomain-like"/>
    <property type="match status" value="1"/>
</dbReference>
<evidence type="ECO:0000256" key="3">
    <source>
        <dbReference type="ARBA" id="ARBA00023163"/>
    </source>
</evidence>
<evidence type="ECO:0000313" key="5">
    <source>
        <dbReference type="EMBL" id="HJC62407.1"/>
    </source>
</evidence>
<dbReference type="EMBL" id="DWVZ01000026">
    <property type="protein sequence ID" value="HJC62407.1"/>
    <property type="molecule type" value="Genomic_DNA"/>
</dbReference>
<evidence type="ECO:0000259" key="4">
    <source>
        <dbReference type="PROSITE" id="PS01124"/>
    </source>
</evidence>
<keyword evidence="1" id="KW-0805">Transcription regulation</keyword>
<dbReference type="InterPro" id="IPR009057">
    <property type="entry name" value="Homeodomain-like_sf"/>
</dbReference>
<dbReference type="PANTHER" id="PTHR43280:SF2">
    <property type="entry name" value="HTH-TYPE TRANSCRIPTIONAL REGULATOR EXSA"/>
    <property type="match status" value="1"/>
</dbReference>
<dbReference type="PROSITE" id="PS01124">
    <property type="entry name" value="HTH_ARAC_FAMILY_2"/>
    <property type="match status" value="1"/>
</dbReference>
<dbReference type="Pfam" id="PF12833">
    <property type="entry name" value="HTH_18"/>
    <property type="match status" value="1"/>
</dbReference>